<reference evidence="2 3" key="1">
    <citation type="submission" date="2019-01" db="EMBL/GenBank/DDBJ databases">
        <title>A draft genome assembly of the solar-powered sea slug Elysia chlorotica.</title>
        <authorList>
            <person name="Cai H."/>
            <person name="Li Q."/>
            <person name="Fang X."/>
            <person name="Li J."/>
            <person name="Curtis N.E."/>
            <person name="Altenburger A."/>
            <person name="Shibata T."/>
            <person name="Feng M."/>
            <person name="Maeda T."/>
            <person name="Schwartz J.A."/>
            <person name="Shigenobu S."/>
            <person name="Lundholm N."/>
            <person name="Nishiyama T."/>
            <person name="Yang H."/>
            <person name="Hasebe M."/>
            <person name="Li S."/>
            <person name="Pierce S.K."/>
            <person name="Wang J."/>
        </authorList>
    </citation>
    <scope>NUCLEOTIDE SEQUENCE [LARGE SCALE GENOMIC DNA]</scope>
    <source>
        <strain evidence="2">EC2010</strain>
        <tissue evidence="2">Whole organism of an adult</tissue>
    </source>
</reference>
<accession>A0A3S1BRM4</accession>
<dbReference type="EMBL" id="RQTK01000121">
    <property type="protein sequence ID" value="RUS87048.1"/>
    <property type="molecule type" value="Genomic_DNA"/>
</dbReference>
<sequence>MFIIPAIKQAAMGLEEDSLLGTMHLNALNGSGDVLGSSSNPLGSCFGGSLVPGTSSSSTAPYSTLSTPSYNRARGQRKGEVFGGLFGACVSDNHPYRPHDSGTASLFREDPRTSPTAHAVVNAGLATAGTTQFVSPDALSATMGPESRTTRYSGETRSEVNMAARKSGEIQSLSKNQAQKLQHQNRVDSDNCIAQPGDIYNQDIYISKHGNSRDGCMARHEGQYTYRDPFCHSSSHNDLCSFKAVEERLMESQVLTMEKEAERKRRGKGKEHRRHSLDLDLAHTAQTLSAASSSRKDGRTKSAHRGRNSIPSELELALHSARSGHRQHRLDLGTCDLDRDDVTLSISEVQISTDVTSGKGREVSAGSHETKSGHAHRKHRRAYTTDSTTSARAMKLLEKCKEKKPGGHDHVHVKTCKHHHQHKQEAHCGDGTEYNHKQQHISKSSSNHHAASSRPSSGARHLFSRHLSDNTATHRSTGAEAAPSNDSDPKTRGKLLSRFSLE</sequence>
<feature type="region of interest" description="Disordered" evidence="1">
    <location>
        <begin position="402"/>
        <end position="502"/>
    </location>
</feature>
<comment type="caution">
    <text evidence="2">The sequence shown here is derived from an EMBL/GenBank/DDBJ whole genome shotgun (WGS) entry which is preliminary data.</text>
</comment>
<protein>
    <submittedName>
        <fullName evidence="2">Uncharacterized protein</fullName>
    </submittedName>
</protein>
<feature type="compositionally biased region" description="Basic residues" evidence="1">
    <location>
        <begin position="413"/>
        <end position="422"/>
    </location>
</feature>
<feature type="compositionally biased region" description="Basic and acidic residues" evidence="1">
    <location>
        <begin position="402"/>
        <end position="412"/>
    </location>
</feature>
<feature type="region of interest" description="Disordered" evidence="1">
    <location>
        <begin position="255"/>
        <end position="312"/>
    </location>
</feature>
<organism evidence="2 3">
    <name type="scientific">Elysia chlorotica</name>
    <name type="common">Eastern emerald elysia</name>
    <name type="synonym">Sea slug</name>
    <dbReference type="NCBI Taxonomy" id="188477"/>
    <lineage>
        <taxon>Eukaryota</taxon>
        <taxon>Metazoa</taxon>
        <taxon>Spiralia</taxon>
        <taxon>Lophotrochozoa</taxon>
        <taxon>Mollusca</taxon>
        <taxon>Gastropoda</taxon>
        <taxon>Heterobranchia</taxon>
        <taxon>Euthyneura</taxon>
        <taxon>Panpulmonata</taxon>
        <taxon>Sacoglossa</taxon>
        <taxon>Placobranchoidea</taxon>
        <taxon>Plakobranchidae</taxon>
        <taxon>Elysia</taxon>
    </lineage>
</organism>
<proteinExistence type="predicted"/>
<keyword evidence="3" id="KW-1185">Reference proteome</keyword>
<feature type="compositionally biased region" description="Basic residues" evidence="1">
    <location>
        <begin position="373"/>
        <end position="382"/>
    </location>
</feature>
<evidence type="ECO:0000313" key="2">
    <source>
        <dbReference type="EMBL" id="RUS87048.1"/>
    </source>
</evidence>
<dbReference type="OrthoDB" id="6105373at2759"/>
<feature type="compositionally biased region" description="Low complexity" evidence="1">
    <location>
        <begin position="442"/>
        <end position="457"/>
    </location>
</feature>
<dbReference type="AlphaFoldDB" id="A0A3S1BRM4"/>
<feature type="region of interest" description="Disordered" evidence="1">
    <location>
        <begin position="355"/>
        <end position="390"/>
    </location>
</feature>
<dbReference type="Proteomes" id="UP000271974">
    <property type="component" value="Unassembled WGS sequence"/>
</dbReference>
<gene>
    <name evidence="2" type="ORF">EGW08_005201</name>
</gene>
<evidence type="ECO:0000256" key="1">
    <source>
        <dbReference type="SAM" id="MobiDB-lite"/>
    </source>
</evidence>
<name>A0A3S1BRM4_ELYCH</name>
<feature type="compositionally biased region" description="Basic and acidic residues" evidence="1">
    <location>
        <begin position="423"/>
        <end position="436"/>
    </location>
</feature>
<feature type="compositionally biased region" description="Polar residues" evidence="1">
    <location>
        <begin position="284"/>
        <end position="293"/>
    </location>
</feature>
<evidence type="ECO:0000313" key="3">
    <source>
        <dbReference type="Proteomes" id="UP000271974"/>
    </source>
</evidence>
<feature type="compositionally biased region" description="Basic residues" evidence="1">
    <location>
        <begin position="264"/>
        <end position="275"/>
    </location>
</feature>